<dbReference type="PANTHER" id="PTHR45627">
    <property type="entry name" value="ADENYLATE CYCLASE TYPE 1"/>
    <property type="match status" value="1"/>
</dbReference>
<dbReference type="GO" id="GO:0000166">
    <property type="term" value="F:nucleotide binding"/>
    <property type="evidence" value="ECO:0007669"/>
    <property type="project" value="UniProtKB-KW"/>
</dbReference>
<evidence type="ECO:0000256" key="3">
    <source>
        <dbReference type="SAM" id="MobiDB-lite"/>
    </source>
</evidence>
<reference evidence="6" key="2">
    <citation type="submission" date="2004-02" db="EMBL/GenBank/DDBJ databases">
        <authorList>
            <consortium name="Genoscope"/>
            <consortium name="Whitehead Institute Centre for Genome Research"/>
        </authorList>
    </citation>
    <scope>NUCLEOTIDE SEQUENCE</scope>
</reference>
<feature type="transmembrane region" description="Helical" evidence="4">
    <location>
        <begin position="333"/>
        <end position="351"/>
    </location>
</feature>
<keyword evidence="1" id="KW-0547">Nucleotide-binding</keyword>
<organism evidence="6">
    <name type="scientific">Tetraodon nigroviridis</name>
    <name type="common">Spotted green pufferfish</name>
    <name type="synonym">Chelonodon nigroviridis</name>
    <dbReference type="NCBI Taxonomy" id="99883"/>
    <lineage>
        <taxon>Eukaryota</taxon>
        <taxon>Metazoa</taxon>
        <taxon>Chordata</taxon>
        <taxon>Craniata</taxon>
        <taxon>Vertebrata</taxon>
        <taxon>Euteleostomi</taxon>
        <taxon>Actinopterygii</taxon>
        <taxon>Neopterygii</taxon>
        <taxon>Teleostei</taxon>
        <taxon>Neoteleostei</taxon>
        <taxon>Acanthomorphata</taxon>
        <taxon>Eupercaria</taxon>
        <taxon>Tetraodontiformes</taxon>
        <taxon>Tetradontoidea</taxon>
        <taxon>Tetraodontidae</taxon>
        <taxon>Tetraodon</taxon>
    </lineage>
</organism>
<feature type="domain" description="Adenylate cyclase N-terminal" evidence="5">
    <location>
        <begin position="255"/>
        <end position="436"/>
    </location>
</feature>
<dbReference type="GO" id="GO:0006171">
    <property type="term" value="P:cAMP biosynthetic process"/>
    <property type="evidence" value="ECO:0007669"/>
    <property type="project" value="TreeGrafter"/>
</dbReference>
<proteinExistence type="predicted"/>
<feature type="region of interest" description="Disordered" evidence="3">
    <location>
        <begin position="77"/>
        <end position="120"/>
    </location>
</feature>
<dbReference type="GO" id="GO:0005886">
    <property type="term" value="C:plasma membrane"/>
    <property type="evidence" value="ECO:0007669"/>
    <property type="project" value="TreeGrafter"/>
</dbReference>
<keyword evidence="4" id="KW-0812">Transmembrane</keyword>
<gene>
    <name evidence="6" type="ORF">GSTENG00005701001</name>
</gene>
<evidence type="ECO:0000259" key="5">
    <source>
        <dbReference type="Pfam" id="PF16214"/>
    </source>
</evidence>
<comment type="caution">
    <text evidence="6">The sequence shown here is derived from an EMBL/GenBank/DDBJ whole genome shotgun (WGS) entry which is preliminary data.</text>
</comment>
<reference evidence="6" key="1">
    <citation type="journal article" date="2004" name="Nature">
        <title>Genome duplication in the teleost fish Tetraodon nigroviridis reveals the early vertebrate proto-karyotype.</title>
        <authorList>
            <person name="Jaillon O."/>
            <person name="Aury J.-M."/>
            <person name="Brunet F."/>
            <person name="Petit J.-L."/>
            <person name="Stange-Thomann N."/>
            <person name="Mauceli E."/>
            <person name="Bouneau L."/>
            <person name="Fischer C."/>
            <person name="Ozouf-Costaz C."/>
            <person name="Bernot A."/>
            <person name="Nicaud S."/>
            <person name="Jaffe D."/>
            <person name="Fisher S."/>
            <person name="Lutfalla G."/>
            <person name="Dossat C."/>
            <person name="Segurens B."/>
            <person name="Dasilva C."/>
            <person name="Salanoubat M."/>
            <person name="Levy M."/>
            <person name="Boudet N."/>
            <person name="Castellano S."/>
            <person name="Anthouard V."/>
            <person name="Jubin C."/>
            <person name="Castelli V."/>
            <person name="Katinka M."/>
            <person name="Vacherie B."/>
            <person name="Biemont C."/>
            <person name="Skalli Z."/>
            <person name="Cattolico L."/>
            <person name="Poulain J."/>
            <person name="De Berardinis V."/>
            <person name="Cruaud C."/>
            <person name="Duprat S."/>
            <person name="Brottier P."/>
            <person name="Coutanceau J.-P."/>
            <person name="Gouzy J."/>
            <person name="Parra G."/>
            <person name="Lardier G."/>
            <person name="Chapple C."/>
            <person name="McKernan K.J."/>
            <person name="McEwan P."/>
            <person name="Bosak S."/>
            <person name="Kellis M."/>
            <person name="Volff J.-N."/>
            <person name="Guigo R."/>
            <person name="Zody M.C."/>
            <person name="Mesirov J."/>
            <person name="Lindblad-Toh K."/>
            <person name="Birren B."/>
            <person name="Nusbaum C."/>
            <person name="Kahn D."/>
            <person name="Robinson-Rechavi M."/>
            <person name="Laudet V."/>
            <person name="Schachter V."/>
            <person name="Quetier F."/>
            <person name="Saurin W."/>
            <person name="Scarpelli C."/>
            <person name="Wincker P."/>
            <person name="Lander E.S."/>
            <person name="Weissenbach J."/>
            <person name="Roest Crollius H."/>
        </authorList>
    </citation>
    <scope>NUCLEOTIDE SEQUENCE [LARGE SCALE GENOMIC DNA]</scope>
</reference>
<feature type="transmembrane region" description="Helical" evidence="4">
    <location>
        <begin position="356"/>
        <end position="376"/>
    </location>
</feature>
<dbReference type="GO" id="GO:0007193">
    <property type="term" value="P:adenylate cyclase-inhibiting G protein-coupled receptor signaling pathway"/>
    <property type="evidence" value="ECO:0007669"/>
    <property type="project" value="TreeGrafter"/>
</dbReference>
<evidence type="ECO:0000256" key="1">
    <source>
        <dbReference type="ARBA" id="ARBA00022741"/>
    </source>
</evidence>
<protein>
    <submittedName>
        <fullName evidence="6">(spotted green pufferfish) hypothetical protein</fullName>
    </submittedName>
</protein>
<evidence type="ECO:0000313" key="6">
    <source>
        <dbReference type="EMBL" id="CAF91139.1"/>
    </source>
</evidence>
<feature type="compositionally biased region" description="Basic and acidic residues" evidence="3">
    <location>
        <begin position="199"/>
        <end position="215"/>
    </location>
</feature>
<evidence type="ECO:0000256" key="2">
    <source>
        <dbReference type="ARBA" id="ARBA00023239"/>
    </source>
</evidence>
<dbReference type="AlphaFoldDB" id="Q4T7J3"/>
<accession>Q4T7J3</accession>
<feature type="compositionally biased region" description="Basic and acidic residues" evidence="3">
    <location>
        <begin position="1"/>
        <end position="11"/>
    </location>
</feature>
<sequence>MTEESKPEEAASRGSSKDPGLLCPPGAEEDLLELRDFSQNESEQGGDGPDAQPGLCRAPVSIEVRVVQAPQAAELLEDGRAAGVSGDLVEGSSDSLQTDGGTLPCDSDYSSMKSSPGYACTSFSPDLCEERLSGLDRSVLEKTSTVSPVNFSASYSKTSKRNPPNKGSDAPEAEFKKARAKDSNSVGEGPSAQAGGALRTRDSLDEGGRESDRRSNRSRRSVKEGMCCCYRTVHRGCLQCVEETPAMLPGLVLSMAFCVTIIVLIPTTGRNLEVHVAALSVVCVVLSLSAILLVCLPWLATVRRCRGVLALFVWGTLYVVAIVFIFTGGPVTTWEQVAFFLFLSLSVYTVLPLSMAWALIVGILTSVSHIIIISVYVPVTQPETPDMVVQLVANAVLFVCVNCVGIFHRWMTEHDLRTSNQKREEYSAIRSQKEIKKYQQVKQHPSQLFPS</sequence>
<feature type="compositionally biased region" description="Basic and acidic residues" evidence="3">
    <location>
        <begin position="173"/>
        <end position="182"/>
    </location>
</feature>
<evidence type="ECO:0000256" key="4">
    <source>
        <dbReference type="SAM" id="Phobius"/>
    </source>
</evidence>
<feature type="region of interest" description="Disordered" evidence="3">
    <location>
        <begin position="153"/>
        <end position="218"/>
    </location>
</feature>
<dbReference type="PANTHER" id="PTHR45627:SF6">
    <property type="entry name" value="ADENYLATE CYCLASE TYPE 2"/>
    <property type="match status" value="1"/>
</dbReference>
<feature type="transmembrane region" description="Helical" evidence="4">
    <location>
        <begin position="388"/>
        <end position="407"/>
    </location>
</feature>
<dbReference type="KEGG" id="tng:GSTEN00005701G001"/>
<feature type="region of interest" description="Disordered" evidence="3">
    <location>
        <begin position="1"/>
        <end position="57"/>
    </location>
</feature>
<feature type="transmembrane region" description="Helical" evidence="4">
    <location>
        <begin position="277"/>
        <end position="300"/>
    </location>
</feature>
<dbReference type="OrthoDB" id="10595849at2759"/>
<dbReference type="GO" id="GO:0007189">
    <property type="term" value="P:adenylate cyclase-activating G protein-coupled receptor signaling pathway"/>
    <property type="evidence" value="ECO:0007669"/>
    <property type="project" value="TreeGrafter"/>
</dbReference>
<dbReference type="GO" id="GO:0004016">
    <property type="term" value="F:adenylate cyclase activity"/>
    <property type="evidence" value="ECO:0007669"/>
    <property type="project" value="TreeGrafter"/>
</dbReference>
<keyword evidence="4" id="KW-0472">Membrane</keyword>
<dbReference type="Pfam" id="PF16214">
    <property type="entry name" value="AC_N"/>
    <property type="match status" value="1"/>
</dbReference>
<dbReference type="EMBL" id="CAAE01008089">
    <property type="protein sequence ID" value="CAF91139.1"/>
    <property type="molecule type" value="Genomic_DNA"/>
</dbReference>
<feature type="transmembrane region" description="Helical" evidence="4">
    <location>
        <begin position="246"/>
        <end position="265"/>
    </location>
</feature>
<keyword evidence="4" id="KW-1133">Transmembrane helix</keyword>
<feature type="transmembrane region" description="Helical" evidence="4">
    <location>
        <begin position="307"/>
        <end position="327"/>
    </location>
</feature>
<keyword evidence="2" id="KW-0456">Lyase</keyword>
<name>Q4T7J3_TETNG</name>
<dbReference type="InterPro" id="IPR032628">
    <property type="entry name" value="AC_N"/>
</dbReference>